<dbReference type="OrthoDB" id="9809586at2"/>
<dbReference type="Proteomes" id="UP000254060">
    <property type="component" value="Unassembled WGS sequence"/>
</dbReference>
<accession>A0A377FSD8</accession>
<protein>
    <recommendedName>
        <fullName evidence="3">NADH-flavin reductase</fullName>
    </recommendedName>
</protein>
<dbReference type="RefSeq" id="WP_029334650.1">
    <property type="nucleotide sequence ID" value="NZ_UGGP01000001.1"/>
</dbReference>
<dbReference type="InterPro" id="IPR036291">
    <property type="entry name" value="NAD(P)-bd_dom_sf"/>
</dbReference>
<dbReference type="STRING" id="1397694.GCA_000702585_01502"/>
<dbReference type="AlphaFoldDB" id="A0A377FSD8"/>
<evidence type="ECO:0000313" key="1">
    <source>
        <dbReference type="EMBL" id="STO07638.1"/>
    </source>
</evidence>
<dbReference type="Gene3D" id="3.40.50.720">
    <property type="entry name" value="NAD(P)-binding Rossmann-like Domain"/>
    <property type="match status" value="1"/>
</dbReference>
<reference evidence="1 2" key="1">
    <citation type="submission" date="2018-06" db="EMBL/GenBank/DDBJ databases">
        <authorList>
            <consortium name="Pathogen Informatics"/>
            <person name="Doyle S."/>
        </authorList>
    </citation>
    <scope>NUCLEOTIDE SEQUENCE [LARGE SCALE GENOMIC DNA]</scope>
    <source>
        <strain evidence="1 2">NCTC13163</strain>
    </source>
</reference>
<organism evidence="1 2">
    <name type="scientific">Exiguobacterium aurantiacum</name>
    <dbReference type="NCBI Taxonomy" id="33987"/>
    <lineage>
        <taxon>Bacteria</taxon>
        <taxon>Bacillati</taxon>
        <taxon>Bacillota</taxon>
        <taxon>Bacilli</taxon>
        <taxon>Bacillales</taxon>
        <taxon>Bacillales Family XII. Incertae Sedis</taxon>
        <taxon>Exiguobacterium</taxon>
    </lineage>
</organism>
<evidence type="ECO:0008006" key="3">
    <source>
        <dbReference type="Google" id="ProtNLM"/>
    </source>
</evidence>
<dbReference type="SUPFAM" id="SSF51735">
    <property type="entry name" value="NAD(P)-binding Rossmann-fold domains"/>
    <property type="match status" value="1"/>
</dbReference>
<proteinExistence type="predicted"/>
<name>A0A377FSD8_9BACL</name>
<dbReference type="EMBL" id="UGGP01000001">
    <property type="protein sequence ID" value="STO07638.1"/>
    <property type="molecule type" value="Genomic_DNA"/>
</dbReference>
<gene>
    <name evidence="1" type="ORF">NCTC13163_00990</name>
</gene>
<evidence type="ECO:0000313" key="2">
    <source>
        <dbReference type="Proteomes" id="UP000254060"/>
    </source>
</evidence>
<sequence>MRKVLIFGGSRYFGKRLALRLAEAGDDVTIVTRGQLQVPEAEGIRSIKGDRQSVATMKDLSRDRYDVIYDNICFSPYQAKIAADAFLDRVGKYVLTSTLSVYAPGSHLKESDFNPLHYDYHLEADHDYGQGKREAESYFFHRASFPVATVRFPIVLGPDDYTDRLKFYVDAIRREEPIVLHHPEAKMGFISSFEAAAFLEWVGRANVTGPFNAASDGLISMGALMERIGYHLGKPVHIVKDGESSPYDTDVDYYMSIAEAKKAGFVFTQLDDWIDRVIIQTIRR</sequence>